<dbReference type="PANTHER" id="PTHR30535">
    <property type="entry name" value="VITAMIN B12-BINDING PROTEIN"/>
    <property type="match status" value="1"/>
</dbReference>
<dbReference type="NCBIfam" id="NF038402">
    <property type="entry name" value="TroA_like"/>
    <property type="match status" value="1"/>
</dbReference>
<dbReference type="SUPFAM" id="SSF53807">
    <property type="entry name" value="Helical backbone' metal receptor"/>
    <property type="match status" value="1"/>
</dbReference>
<dbReference type="PROSITE" id="PS50983">
    <property type="entry name" value="FE_B12_PBP"/>
    <property type="match status" value="1"/>
</dbReference>
<name>A0ABQ3H6L7_9NEIS</name>
<proteinExistence type="predicted"/>
<dbReference type="PANTHER" id="PTHR30535:SF34">
    <property type="entry name" value="MOLYBDATE-BINDING PROTEIN MOLA"/>
    <property type="match status" value="1"/>
</dbReference>
<feature type="chain" id="PRO_5046536697" evidence="2">
    <location>
        <begin position="16"/>
        <end position="287"/>
    </location>
</feature>
<keyword evidence="5" id="KW-1185">Reference proteome</keyword>
<feature type="domain" description="Fe/B12 periplasmic-binding" evidence="3">
    <location>
        <begin position="36"/>
        <end position="284"/>
    </location>
</feature>
<protein>
    <submittedName>
        <fullName evidence="4">Cobalamin-binding protein</fullName>
    </submittedName>
</protein>
<organism evidence="4 5">
    <name type="scientific">Vogesella fluminis</name>
    <dbReference type="NCBI Taxonomy" id="1069161"/>
    <lineage>
        <taxon>Bacteria</taxon>
        <taxon>Pseudomonadati</taxon>
        <taxon>Pseudomonadota</taxon>
        <taxon>Betaproteobacteria</taxon>
        <taxon>Neisseriales</taxon>
        <taxon>Chromobacteriaceae</taxon>
        <taxon>Vogesella</taxon>
    </lineage>
</organism>
<evidence type="ECO:0000313" key="4">
    <source>
        <dbReference type="EMBL" id="GHD73277.1"/>
    </source>
</evidence>
<gene>
    <name evidence="4" type="ORF">GCM10011419_07860</name>
</gene>
<accession>A0ABQ3H6L7</accession>
<dbReference type="RefSeq" id="WP_189352345.1">
    <property type="nucleotide sequence ID" value="NZ_BMYP01000007.1"/>
</dbReference>
<reference evidence="5" key="1">
    <citation type="journal article" date="2019" name="Int. J. Syst. Evol. Microbiol.">
        <title>The Global Catalogue of Microorganisms (GCM) 10K type strain sequencing project: providing services to taxonomists for standard genome sequencing and annotation.</title>
        <authorList>
            <consortium name="The Broad Institute Genomics Platform"/>
            <consortium name="The Broad Institute Genome Sequencing Center for Infectious Disease"/>
            <person name="Wu L."/>
            <person name="Ma J."/>
        </authorList>
    </citation>
    <scope>NUCLEOTIDE SEQUENCE [LARGE SCALE GENOMIC DNA]</scope>
    <source>
        <strain evidence="5">KCTC 23713</strain>
    </source>
</reference>
<dbReference type="CDD" id="cd01144">
    <property type="entry name" value="BtuF"/>
    <property type="match status" value="1"/>
</dbReference>
<evidence type="ECO:0000313" key="5">
    <source>
        <dbReference type="Proteomes" id="UP000662678"/>
    </source>
</evidence>
<dbReference type="InterPro" id="IPR054828">
    <property type="entry name" value="Vit_B12_bind_prot"/>
</dbReference>
<comment type="caution">
    <text evidence="4">The sequence shown here is derived from an EMBL/GenBank/DDBJ whole genome shotgun (WGS) entry which is preliminary data.</text>
</comment>
<dbReference type="EMBL" id="BMYP01000007">
    <property type="protein sequence ID" value="GHD73277.1"/>
    <property type="molecule type" value="Genomic_DNA"/>
</dbReference>
<evidence type="ECO:0000259" key="3">
    <source>
        <dbReference type="PROSITE" id="PS50983"/>
    </source>
</evidence>
<feature type="signal peptide" evidence="2">
    <location>
        <begin position="1"/>
        <end position="15"/>
    </location>
</feature>
<dbReference type="InterPro" id="IPR050902">
    <property type="entry name" value="ABC_Transporter_SBP"/>
</dbReference>
<dbReference type="Pfam" id="PF01497">
    <property type="entry name" value="Peripla_BP_2"/>
    <property type="match status" value="1"/>
</dbReference>
<keyword evidence="1 2" id="KW-0732">Signal</keyword>
<dbReference type="Proteomes" id="UP000662678">
    <property type="component" value="Unassembled WGS sequence"/>
</dbReference>
<evidence type="ECO:0000256" key="1">
    <source>
        <dbReference type="ARBA" id="ARBA00022729"/>
    </source>
</evidence>
<evidence type="ECO:0000256" key="2">
    <source>
        <dbReference type="SAM" id="SignalP"/>
    </source>
</evidence>
<dbReference type="InterPro" id="IPR002491">
    <property type="entry name" value="ABC_transptr_periplasmic_BD"/>
</dbReference>
<sequence length="287" mass="31435">MKRLLPLLACLPALAAPVSVIDDQGSRVSLPAPAQRVISLAPHVTELAFAAGGGARLIAVDDNSDYPEAARALPKAGSFRAIDLERIIAAKPDLLLVWLHGPSARQLEPLRQLGIPLFYSQPKRFADIPSNLRRIGQLLGSSAQAEQAARRFEQELAALRRQQQGKSRLSVFYQVWDKPLYTLNGQHIVSDAIALCGGRNVFARLPVTAPVVTDEAVIAANPQVILSAAMRHNDDLLKRWQRMPGIAAVQNRQLHQVNGDLLNRPTPRMIAGTRQLCAKLDLARRHP</sequence>
<dbReference type="Gene3D" id="3.40.50.1980">
    <property type="entry name" value="Nitrogenase molybdenum iron protein domain"/>
    <property type="match status" value="2"/>
</dbReference>